<sequence>MDVPGRRRPVSRQHNGHGAVSPEDAGPCPLPGAVTQDKRTLS</sequence>
<reference evidence="2 3" key="1">
    <citation type="submission" date="2008-10" db="EMBL/GenBank/DDBJ databases">
        <title>Draft genome sequence of Desulvovibrio piger (ATCC 29098).</title>
        <authorList>
            <person name="Sudarsanam P."/>
            <person name="Ley R."/>
            <person name="Guruge J."/>
            <person name="Turnbaugh P.J."/>
            <person name="Mahowald M."/>
            <person name="Liep D."/>
            <person name="Gordon J."/>
        </authorList>
    </citation>
    <scope>NUCLEOTIDE SEQUENCE [LARGE SCALE GENOMIC DNA]</scope>
    <source>
        <strain evidence="2 3">ATCC 29098</strain>
    </source>
</reference>
<organism evidence="2 3">
    <name type="scientific">Desulfovibrio piger ATCC 29098</name>
    <dbReference type="NCBI Taxonomy" id="411464"/>
    <lineage>
        <taxon>Bacteria</taxon>
        <taxon>Pseudomonadati</taxon>
        <taxon>Thermodesulfobacteriota</taxon>
        <taxon>Desulfovibrionia</taxon>
        <taxon>Desulfovibrionales</taxon>
        <taxon>Desulfovibrionaceae</taxon>
        <taxon>Desulfovibrio</taxon>
    </lineage>
</organism>
<dbReference type="AlphaFoldDB" id="B6WWJ7"/>
<evidence type="ECO:0000256" key="1">
    <source>
        <dbReference type="SAM" id="MobiDB-lite"/>
    </source>
</evidence>
<protein>
    <submittedName>
        <fullName evidence="2">Uncharacterized protein</fullName>
    </submittedName>
</protein>
<evidence type="ECO:0000313" key="2">
    <source>
        <dbReference type="EMBL" id="EEB32614.1"/>
    </source>
</evidence>
<name>B6WWJ7_9BACT</name>
<reference evidence="2 3" key="2">
    <citation type="submission" date="2008-10" db="EMBL/GenBank/DDBJ databases">
        <authorList>
            <person name="Fulton L."/>
            <person name="Clifton S."/>
            <person name="Fulton B."/>
            <person name="Xu J."/>
            <person name="Minx P."/>
            <person name="Pepin K.H."/>
            <person name="Johnson M."/>
            <person name="Bhonagiri V."/>
            <person name="Nash W.E."/>
            <person name="Mardis E.R."/>
            <person name="Wilson R.K."/>
        </authorList>
    </citation>
    <scope>NUCLEOTIDE SEQUENCE [LARGE SCALE GENOMIC DNA]</scope>
    <source>
        <strain evidence="2 3">ATCC 29098</strain>
    </source>
</reference>
<dbReference type="Proteomes" id="UP000003676">
    <property type="component" value="Unassembled WGS sequence"/>
</dbReference>
<feature type="region of interest" description="Disordered" evidence="1">
    <location>
        <begin position="1"/>
        <end position="42"/>
    </location>
</feature>
<accession>B6WWJ7</accession>
<comment type="caution">
    <text evidence="2">The sequence shown here is derived from an EMBL/GenBank/DDBJ whole genome shotgun (WGS) entry which is preliminary data.</text>
</comment>
<proteinExistence type="predicted"/>
<feature type="compositionally biased region" description="Basic residues" evidence="1">
    <location>
        <begin position="1"/>
        <end position="15"/>
    </location>
</feature>
<dbReference type="EMBL" id="ABXU01000074">
    <property type="protein sequence ID" value="EEB32614.1"/>
    <property type="molecule type" value="Genomic_DNA"/>
</dbReference>
<dbReference type="HOGENOM" id="CLU_3250554_0_0_7"/>
<gene>
    <name evidence="2" type="ORF">DESPIG_02465</name>
</gene>
<evidence type="ECO:0000313" key="3">
    <source>
        <dbReference type="Proteomes" id="UP000003676"/>
    </source>
</evidence>